<dbReference type="Proteomes" id="UP000054279">
    <property type="component" value="Unassembled WGS sequence"/>
</dbReference>
<evidence type="ECO:0000256" key="3">
    <source>
        <dbReference type="ARBA" id="ARBA00022737"/>
    </source>
</evidence>
<evidence type="ECO:0000256" key="5">
    <source>
        <dbReference type="ARBA" id="ARBA00025722"/>
    </source>
</evidence>
<evidence type="ECO:0000313" key="9">
    <source>
        <dbReference type="EMBL" id="KIJ44367.1"/>
    </source>
</evidence>
<evidence type="ECO:0000256" key="6">
    <source>
        <dbReference type="PROSITE-ProRule" id="PRU00103"/>
    </source>
</evidence>
<feature type="non-terminal residue" evidence="9">
    <location>
        <position position="507"/>
    </location>
</feature>
<protein>
    <recommendedName>
        <fullName evidence="8">TOG domain-containing protein</fullName>
    </recommendedName>
</protein>
<dbReference type="AlphaFoldDB" id="A0A0C9VQ38"/>
<dbReference type="GO" id="GO:0030951">
    <property type="term" value="P:establishment or maintenance of microtubule cytoskeleton polarity"/>
    <property type="evidence" value="ECO:0007669"/>
    <property type="project" value="InterPro"/>
</dbReference>
<sequence>MDGPPPQEEDFSQIPISDRLKHKNWKARVSAYEQLVKTFQTTASEVDPAFKPYLSNPDALKGMVTDANAVAQEKGVDCVVTFVKFAGETAAKTREVVVPALVDKCLGSTRPATKNNAVELILQYVEMENGGAGVVADLLPGLAAKQPKAVAGTILALKEVLRNFGTQAVPPPPILKALPKIFAHSDKTVRAEGTALTQTLYQCIGAAIEPFLNELKPVQVKELHEAFEALDKDGKGKGTFKAERLTRQQTREVEAAAAAGEEAPAAEEEEAALPDPRSFAEEEDVISKLPSGYQAALGSPKWKERKEALDEILKAVDKPRIKDAPEMGELTKTLAGRMTDANINCVMVAAGCIEALAKGLMGAFGKHRETVVPPMLARLKERKQNVVDSLGNSLDAVFATTTLVDILTEIQPPLGDKNPQIKEGTLKFLHRCLQTTPAPPSPAQIKPLSELLAHLLEDGAAPVRDEAAFALGTLMKIVGERPLNPVVEPLEAKLKTKVKEAFDQAKV</sequence>
<accession>A0A0C9VQ38</accession>
<comment type="subcellular location">
    <subcellularLocation>
        <location evidence="1">Cytoplasm</location>
        <location evidence="1">Cytoskeleton</location>
    </subcellularLocation>
</comment>
<dbReference type="InterPro" id="IPR016024">
    <property type="entry name" value="ARM-type_fold"/>
</dbReference>
<feature type="domain" description="TOG" evidence="8">
    <location>
        <begin position="2"/>
        <end position="236"/>
    </location>
</feature>
<keyword evidence="10" id="KW-1185">Reference proteome</keyword>
<reference evidence="9 10" key="1">
    <citation type="submission" date="2014-06" db="EMBL/GenBank/DDBJ databases">
        <title>Evolutionary Origins and Diversification of the Mycorrhizal Mutualists.</title>
        <authorList>
            <consortium name="DOE Joint Genome Institute"/>
            <consortium name="Mycorrhizal Genomics Consortium"/>
            <person name="Kohler A."/>
            <person name="Kuo A."/>
            <person name="Nagy L.G."/>
            <person name="Floudas D."/>
            <person name="Copeland A."/>
            <person name="Barry K.W."/>
            <person name="Cichocki N."/>
            <person name="Veneault-Fourrey C."/>
            <person name="LaButti K."/>
            <person name="Lindquist E.A."/>
            <person name="Lipzen A."/>
            <person name="Lundell T."/>
            <person name="Morin E."/>
            <person name="Murat C."/>
            <person name="Riley R."/>
            <person name="Ohm R."/>
            <person name="Sun H."/>
            <person name="Tunlid A."/>
            <person name="Henrissat B."/>
            <person name="Grigoriev I.V."/>
            <person name="Hibbett D.S."/>
            <person name="Martin F."/>
        </authorList>
    </citation>
    <scope>NUCLEOTIDE SEQUENCE [LARGE SCALE GENOMIC DNA]</scope>
    <source>
        <strain evidence="9 10">SS14</strain>
    </source>
</reference>
<feature type="domain" description="TOG" evidence="8">
    <location>
        <begin position="278"/>
        <end position="507"/>
    </location>
</feature>
<keyword evidence="2" id="KW-0963">Cytoplasm</keyword>
<evidence type="ECO:0000256" key="4">
    <source>
        <dbReference type="ARBA" id="ARBA00023212"/>
    </source>
</evidence>
<keyword evidence="4" id="KW-0206">Cytoskeleton</keyword>
<dbReference type="GO" id="GO:0000022">
    <property type="term" value="P:mitotic spindle elongation"/>
    <property type="evidence" value="ECO:0007669"/>
    <property type="project" value="UniProtKB-ARBA"/>
</dbReference>
<proteinExistence type="inferred from homology"/>
<comment type="similarity">
    <text evidence="5">Belongs to the TOG/XMAP215 family.</text>
</comment>
<dbReference type="InterPro" id="IPR048491">
    <property type="entry name" value="XMAP215_CLASP_TOG"/>
</dbReference>
<name>A0A0C9VQ38_SPHS4</name>
<dbReference type="SMART" id="SM01349">
    <property type="entry name" value="TOG"/>
    <property type="match status" value="2"/>
</dbReference>
<dbReference type="GO" id="GO:0099070">
    <property type="term" value="C:static microtubule bundle"/>
    <property type="evidence" value="ECO:0007669"/>
    <property type="project" value="UniProtKB-ARBA"/>
</dbReference>
<dbReference type="GO" id="GO:1990571">
    <property type="term" value="P:meiotic centromere clustering"/>
    <property type="evidence" value="ECO:0007669"/>
    <property type="project" value="UniProtKB-ARBA"/>
</dbReference>
<dbReference type="Pfam" id="PF21041">
    <property type="entry name" value="XMAP215_CLASP_TOG"/>
    <property type="match status" value="2"/>
</dbReference>
<dbReference type="InterPro" id="IPR011989">
    <property type="entry name" value="ARM-like"/>
</dbReference>
<dbReference type="FunFam" id="1.25.10.10:FF:000063">
    <property type="entry name" value="Putative cytoskeleton-associated protein 5"/>
    <property type="match status" value="1"/>
</dbReference>
<feature type="region of interest" description="Disordered" evidence="7">
    <location>
        <begin position="249"/>
        <end position="281"/>
    </location>
</feature>
<dbReference type="GO" id="GO:0044732">
    <property type="term" value="C:mitotic spindle pole body"/>
    <property type="evidence" value="ECO:0007669"/>
    <property type="project" value="UniProtKB-ARBA"/>
</dbReference>
<dbReference type="FunFam" id="1.25.10.10:FF:000019">
    <property type="entry name" value="Cytoskeleton-associated protein 5"/>
    <property type="match status" value="1"/>
</dbReference>
<evidence type="ECO:0000256" key="7">
    <source>
        <dbReference type="SAM" id="MobiDB-lite"/>
    </source>
</evidence>
<dbReference type="InterPro" id="IPR034085">
    <property type="entry name" value="TOG"/>
</dbReference>
<feature type="repeat" description="HEAT" evidence="6">
    <location>
        <begin position="448"/>
        <end position="485"/>
    </location>
</feature>
<organism evidence="9 10">
    <name type="scientific">Sphaerobolus stellatus (strain SS14)</name>
    <dbReference type="NCBI Taxonomy" id="990650"/>
    <lineage>
        <taxon>Eukaryota</taxon>
        <taxon>Fungi</taxon>
        <taxon>Dikarya</taxon>
        <taxon>Basidiomycota</taxon>
        <taxon>Agaricomycotina</taxon>
        <taxon>Agaricomycetes</taxon>
        <taxon>Phallomycetidae</taxon>
        <taxon>Geastrales</taxon>
        <taxon>Sphaerobolaceae</taxon>
        <taxon>Sphaerobolus</taxon>
    </lineage>
</organism>
<dbReference type="PANTHER" id="PTHR12609">
    <property type="entry name" value="MICROTUBULE ASSOCIATED PROTEIN XMAP215"/>
    <property type="match status" value="1"/>
</dbReference>
<dbReference type="PROSITE" id="PS50077">
    <property type="entry name" value="HEAT_REPEAT"/>
    <property type="match status" value="1"/>
</dbReference>
<dbReference type="GO" id="GO:0051315">
    <property type="term" value="P:attachment of mitotic spindle microtubules to kinetochore"/>
    <property type="evidence" value="ECO:0007669"/>
    <property type="project" value="UniProtKB-ARBA"/>
</dbReference>
<dbReference type="GO" id="GO:0061863">
    <property type="term" value="F:microtubule plus end polymerase"/>
    <property type="evidence" value="ECO:0007669"/>
    <property type="project" value="InterPro"/>
</dbReference>
<evidence type="ECO:0000313" key="10">
    <source>
        <dbReference type="Proteomes" id="UP000054279"/>
    </source>
</evidence>
<dbReference type="Gene3D" id="1.25.10.10">
    <property type="entry name" value="Leucine-rich Repeat Variant"/>
    <property type="match status" value="2"/>
</dbReference>
<dbReference type="GO" id="GO:1990498">
    <property type="term" value="C:mitotic spindle microtubule"/>
    <property type="evidence" value="ECO:0007669"/>
    <property type="project" value="UniProtKB-ARBA"/>
</dbReference>
<dbReference type="EMBL" id="KN837118">
    <property type="protein sequence ID" value="KIJ44367.1"/>
    <property type="molecule type" value="Genomic_DNA"/>
</dbReference>
<dbReference type="InterPro" id="IPR021133">
    <property type="entry name" value="HEAT_type_2"/>
</dbReference>
<keyword evidence="3" id="KW-0677">Repeat</keyword>
<dbReference type="OrthoDB" id="205662at2759"/>
<dbReference type="SUPFAM" id="SSF48371">
    <property type="entry name" value="ARM repeat"/>
    <property type="match status" value="1"/>
</dbReference>
<evidence type="ECO:0000256" key="1">
    <source>
        <dbReference type="ARBA" id="ARBA00004245"/>
    </source>
</evidence>
<dbReference type="GO" id="GO:0005881">
    <property type="term" value="C:cytoplasmic microtubule"/>
    <property type="evidence" value="ECO:0007669"/>
    <property type="project" value="UniProtKB-ARBA"/>
</dbReference>
<dbReference type="HOGENOM" id="CLU_008401_2_0_1"/>
<gene>
    <name evidence="9" type="ORF">M422DRAFT_228482</name>
</gene>
<evidence type="ECO:0000259" key="8">
    <source>
        <dbReference type="SMART" id="SM01349"/>
    </source>
</evidence>
<evidence type="ECO:0000256" key="2">
    <source>
        <dbReference type="ARBA" id="ARBA00022490"/>
    </source>
</evidence>
<dbReference type="GO" id="GO:0046785">
    <property type="term" value="P:microtubule polymerization"/>
    <property type="evidence" value="ECO:0007669"/>
    <property type="project" value="InterPro"/>
</dbReference>
<dbReference type="InterPro" id="IPR045110">
    <property type="entry name" value="XMAP215"/>
</dbReference>
<dbReference type="GO" id="GO:0051010">
    <property type="term" value="F:microtubule plus-end binding"/>
    <property type="evidence" value="ECO:0007669"/>
    <property type="project" value="InterPro"/>
</dbReference>